<dbReference type="Proteomes" id="UP000714275">
    <property type="component" value="Unassembled WGS sequence"/>
</dbReference>
<protein>
    <submittedName>
        <fullName evidence="1">Uncharacterized protein</fullName>
    </submittedName>
</protein>
<evidence type="ECO:0000313" key="1">
    <source>
        <dbReference type="EMBL" id="KAG1776460.1"/>
    </source>
</evidence>
<dbReference type="OrthoDB" id="10611986at2759"/>
<accession>A0A9P7D195</accession>
<reference evidence="1" key="1">
    <citation type="journal article" date="2020" name="New Phytol.">
        <title>Comparative genomics reveals dynamic genome evolution in host specialist ectomycorrhizal fungi.</title>
        <authorList>
            <person name="Lofgren L.A."/>
            <person name="Nguyen N.H."/>
            <person name="Vilgalys R."/>
            <person name="Ruytinx J."/>
            <person name="Liao H.L."/>
            <person name="Branco S."/>
            <person name="Kuo A."/>
            <person name="LaButti K."/>
            <person name="Lipzen A."/>
            <person name="Andreopoulos W."/>
            <person name="Pangilinan J."/>
            <person name="Riley R."/>
            <person name="Hundley H."/>
            <person name="Na H."/>
            <person name="Barry K."/>
            <person name="Grigoriev I.V."/>
            <person name="Stajich J.E."/>
            <person name="Kennedy P.G."/>
        </authorList>
    </citation>
    <scope>NUCLEOTIDE SEQUENCE</scope>
    <source>
        <strain evidence="1">DOB743</strain>
    </source>
</reference>
<proteinExistence type="predicted"/>
<gene>
    <name evidence="1" type="ORF">EV702DRAFT_335089</name>
</gene>
<dbReference type="EMBL" id="JABBWD010000026">
    <property type="protein sequence ID" value="KAG1776460.1"/>
    <property type="molecule type" value="Genomic_DNA"/>
</dbReference>
<evidence type="ECO:0000313" key="2">
    <source>
        <dbReference type="Proteomes" id="UP000714275"/>
    </source>
</evidence>
<keyword evidence="2" id="KW-1185">Reference proteome</keyword>
<dbReference type="AlphaFoldDB" id="A0A9P7D195"/>
<organism evidence="1 2">
    <name type="scientific">Suillus placidus</name>
    <dbReference type="NCBI Taxonomy" id="48579"/>
    <lineage>
        <taxon>Eukaryota</taxon>
        <taxon>Fungi</taxon>
        <taxon>Dikarya</taxon>
        <taxon>Basidiomycota</taxon>
        <taxon>Agaricomycotina</taxon>
        <taxon>Agaricomycetes</taxon>
        <taxon>Agaricomycetidae</taxon>
        <taxon>Boletales</taxon>
        <taxon>Suillineae</taxon>
        <taxon>Suillaceae</taxon>
        <taxon>Suillus</taxon>
    </lineage>
</organism>
<name>A0A9P7D195_9AGAM</name>
<sequence>MLGNGENSMCYGMSYFIMRRRLLVSDLRAVHGHILTSCTCVLPSHQRWSLASRLGTPHYDLVSTNPDLARGSQSSASVFPTLKVLWPAQTELQLIGQQYNIGDSRHSGKLRWLKSRFLAIPPLPSYDDLQVAASHGPVIILIASQYSCNAHCRNVRRAPPCSNPASYSRRC</sequence>
<comment type="caution">
    <text evidence="1">The sequence shown here is derived from an EMBL/GenBank/DDBJ whole genome shotgun (WGS) entry which is preliminary data.</text>
</comment>